<sequence length="154" mass="16540">MPTKRAASPSYVIHPHGDTTKCVGVTGGVFAQGTVIDIYDCNGSATQQWFGSDPRMLNPADGSEWALDIAVSTPQNGVHAVLNRSGDAGEDGSPTQSWNAFISPNLNQIRLNLSTDKTFCLDLTNGVDSNRNPLQIWECTAGNTNQEWTYAPLA</sequence>
<dbReference type="PROSITE" id="PS50231">
    <property type="entry name" value="RICIN_B_LECTIN"/>
    <property type="match status" value="1"/>
</dbReference>
<evidence type="ECO:0000313" key="2">
    <source>
        <dbReference type="EMBL" id="KAJ7719902.1"/>
    </source>
</evidence>
<accession>A0AAD7MK11</accession>
<dbReference type="Gene3D" id="2.80.10.50">
    <property type="match status" value="2"/>
</dbReference>
<dbReference type="CDD" id="cd00161">
    <property type="entry name" value="beta-trefoil_Ricin-like"/>
    <property type="match status" value="1"/>
</dbReference>
<proteinExistence type="predicted"/>
<dbReference type="EMBL" id="JARKIB010000246">
    <property type="protein sequence ID" value="KAJ7719902.1"/>
    <property type="molecule type" value="Genomic_DNA"/>
</dbReference>
<dbReference type="Pfam" id="PF00652">
    <property type="entry name" value="Ricin_B_lectin"/>
    <property type="match status" value="1"/>
</dbReference>
<dbReference type="AlphaFoldDB" id="A0AAD7MK11"/>
<organism evidence="2 3">
    <name type="scientific">Mycena metata</name>
    <dbReference type="NCBI Taxonomy" id="1033252"/>
    <lineage>
        <taxon>Eukaryota</taxon>
        <taxon>Fungi</taxon>
        <taxon>Dikarya</taxon>
        <taxon>Basidiomycota</taxon>
        <taxon>Agaricomycotina</taxon>
        <taxon>Agaricomycetes</taxon>
        <taxon>Agaricomycetidae</taxon>
        <taxon>Agaricales</taxon>
        <taxon>Marasmiineae</taxon>
        <taxon>Mycenaceae</taxon>
        <taxon>Mycena</taxon>
    </lineage>
</organism>
<protein>
    <submittedName>
        <fullName evidence="2">Carbohydrate-binding module family 13 protein</fullName>
    </submittedName>
</protein>
<reference evidence="2" key="1">
    <citation type="submission" date="2023-03" db="EMBL/GenBank/DDBJ databases">
        <title>Massive genome expansion in bonnet fungi (Mycena s.s.) driven by repeated elements and novel gene families across ecological guilds.</title>
        <authorList>
            <consortium name="Lawrence Berkeley National Laboratory"/>
            <person name="Harder C.B."/>
            <person name="Miyauchi S."/>
            <person name="Viragh M."/>
            <person name="Kuo A."/>
            <person name="Thoen E."/>
            <person name="Andreopoulos B."/>
            <person name="Lu D."/>
            <person name="Skrede I."/>
            <person name="Drula E."/>
            <person name="Henrissat B."/>
            <person name="Morin E."/>
            <person name="Kohler A."/>
            <person name="Barry K."/>
            <person name="LaButti K."/>
            <person name="Morin E."/>
            <person name="Salamov A."/>
            <person name="Lipzen A."/>
            <person name="Mereny Z."/>
            <person name="Hegedus B."/>
            <person name="Baldrian P."/>
            <person name="Stursova M."/>
            <person name="Weitz H."/>
            <person name="Taylor A."/>
            <person name="Grigoriev I.V."/>
            <person name="Nagy L.G."/>
            <person name="Martin F."/>
            <person name="Kauserud H."/>
        </authorList>
    </citation>
    <scope>NUCLEOTIDE SEQUENCE</scope>
    <source>
        <strain evidence="2">CBHHK182m</strain>
    </source>
</reference>
<feature type="domain" description="Ricin B lectin" evidence="1">
    <location>
        <begin position="18"/>
        <end position="148"/>
    </location>
</feature>
<dbReference type="SUPFAM" id="SSF50370">
    <property type="entry name" value="Ricin B-like lectins"/>
    <property type="match status" value="1"/>
</dbReference>
<keyword evidence="3" id="KW-1185">Reference proteome</keyword>
<dbReference type="Proteomes" id="UP001215598">
    <property type="component" value="Unassembled WGS sequence"/>
</dbReference>
<evidence type="ECO:0000259" key="1">
    <source>
        <dbReference type="Pfam" id="PF00652"/>
    </source>
</evidence>
<gene>
    <name evidence="2" type="ORF">B0H16DRAFT_1336304</name>
</gene>
<dbReference type="InterPro" id="IPR000772">
    <property type="entry name" value="Ricin_B_lectin"/>
</dbReference>
<evidence type="ECO:0000313" key="3">
    <source>
        <dbReference type="Proteomes" id="UP001215598"/>
    </source>
</evidence>
<comment type="caution">
    <text evidence="2">The sequence shown here is derived from an EMBL/GenBank/DDBJ whole genome shotgun (WGS) entry which is preliminary data.</text>
</comment>
<name>A0AAD7MK11_9AGAR</name>
<dbReference type="InterPro" id="IPR035992">
    <property type="entry name" value="Ricin_B-like_lectins"/>
</dbReference>